<keyword evidence="2" id="KW-1185">Reference proteome</keyword>
<dbReference type="EnsemblMetazoa" id="G2166.1">
    <property type="protein sequence ID" value="G2166.1:cds"/>
    <property type="gene ID" value="G2166"/>
</dbReference>
<reference evidence="1" key="1">
    <citation type="submission" date="2022-08" db="UniProtKB">
        <authorList>
            <consortium name="EnsemblMetazoa"/>
        </authorList>
    </citation>
    <scope>IDENTIFICATION</scope>
    <source>
        <strain evidence="1">05x7-T-G4-1.051#20</strain>
    </source>
</reference>
<protein>
    <submittedName>
        <fullName evidence="1">Uncharacterized protein</fullName>
    </submittedName>
</protein>
<name>A0A8W8K0Y0_MAGGI</name>
<dbReference type="AlphaFoldDB" id="A0A8W8K0Y0"/>
<evidence type="ECO:0000313" key="1">
    <source>
        <dbReference type="EnsemblMetazoa" id="G2166.1:cds"/>
    </source>
</evidence>
<proteinExistence type="predicted"/>
<organism evidence="1 2">
    <name type="scientific">Magallana gigas</name>
    <name type="common">Pacific oyster</name>
    <name type="synonym">Crassostrea gigas</name>
    <dbReference type="NCBI Taxonomy" id="29159"/>
    <lineage>
        <taxon>Eukaryota</taxon>
        <taxon>Metazoa</taxon>
        <taxon>Spiralia</taxon>
        <taxon>Lophotrochozoa</taxon>
        <taxon>Mollusca</taxon>
        <taxon>Bivalvia</taxon>
        <taxon>Autobranchia</taxon>
        <taxon>Pteriomorphia</taxon>
        <taxon>Ostreida</taxon>
        <taxon>Ostreoidea</taxon>
        <taxon>Ostreidae</taxon>
        <taxon>Magallana</taxon>
    </lineage>
</organism>
<dbReference type="Proteomes" id="UP000005408">
    <property type="component" value="Unassembled WGS sequence"/>
</dbReference>
<evidence type="ECO:0000313" key="2">
    <source>
        <dbReference type="Proteomes" id="UP000005408"/>
    </source>
</evidence>
<accession>A0A8W8K0Y0</accession>
<sequence length="114" mass="12951">MQIIYGPLADEECLIVIYCYVLDSNVYPKSSKAEKRHKTSTYIKHDVKTDDRNKNFTHSESVETEVGNKTYTLPTSYFKDKTITTTNKEEDSLTKKCPLIPSGLVGKLNVDKTP</sequence>